<dbReference type="AlphaFoldDB" id="A0AA51RRA3"/>
<dbReference type="PANTHER" id="PTHR30143">
    <property type="entry name" value="ACID HYDRATASE"/>
    <property type="match status" value="1"/>
</dbReference>
<dbReference type="Proteomes" id="UP001239782">
    <property type="component" value="Chromosome"/>
</dbReference>
<evidence type="ECO:0000313" key="3">
    <source>
        <dbReference type="Proteomes" id="UP001239782"/>
    </source>
</evidence>
<evidence type="ECO:0008006" key="4">
    <source>
        <dbReference type="Google" id="ProtNLM"/>
    </source>
</evidence>
<keyword evidence="3" id="KW-1185">Reference proteome</keyword>
<accession>A0AA51RRA3</accession>
<dbReference type="KEGG" id="plei:Q9312_13050"/>
<gene>
    <name evidence="2" type="ORF">Q9312_13050</name>
</gene>
<dbReference type="GO" id="GO:0005737">
    <property type="term" value="C:cytoplasm"/>
    <property type="evidence" value="ECO:0007669"/>
    <property type="project" value="TreeGrafter"/>
</dbReference>
<dbReference type="SUPFAM" id="SSF56529">
    <property type="entry name" value="FAH"/>
    <property type="match status" value="1"/>
</dbReference>
<proteinExistence type="predicted"/>
<feature type="signal peptide" evidence="1">
    <location>
        <begin position="1"/>
        <end position="25"/>
    </location>
</feature>
<evidence type="ECO:0000256" key="1">
    <source>
        <dbReference type="SAM" id="SignalP"/>
    </source>
</evidence>
<reference evidence="2 3" key="1">
    <citation type="submission" date="2023-08" db="EMBL/GenBank/DDBJ databases">
        <title>Pleionea litopenaei sp. nov., isolated from stomach of juvenile Litopenaeus vannamei.</title>
        <authorList>
            <person name="Rho A.M."/>
            <person name="Hwang C.Y."/>
        </authorList>
    </citation>
    <scope>NUCLEOTIDE SEQUENCE [LARGE SCALE GENOMIC DNA]</scope>
    <source>
        <strain evidence="2 3">HL-JVS1</strain>
    </source>
</reference>
<dbReference type="GO" id="GO:0008684">
    <property type="term" value="F:2-oxopent-4-enoate hydratase activity"/>
    <property type="evidence" value="ECO:0007669"/>
    <property type="project" value="TreeGrafter"/>
</dbReference>
<dbReference type="EMBL" id="CP133548">
    <property type="protein sequence ID" value="WMS86146.1"/>
    <property type="molecule type" value="Genomic_DNA"/>
</dbReference>
<dbReference type="Gene3D" id="3.90.850.10">
    <property type="entry name" value="Fumarylacetoacetase-like, C-terminal domain"/>
    <property type="match status" value="1"/>
</dbReference>
<dbReference type="RefSeq" id="WP_309201298.1">
    <property type="nucleotide sequence ID" value="NZ_CP133548.1"/>
</dbReference>
<sequence length="306" mass="33111">MAKQPIFNKLLAIIWLSTIVNIASATNVSPPEAEIKEAKRKPVDVISINYYTAWQQNLPIPLLSIEQSQLGDPYQLQRAYVSLRLTKDKLKGFKAGLTSKAGQHKFGVEQALAGVLLQSGSKTNNSSVSLSDYRKLMIETELGFSVNQTLTKKVESIDQLKALTSAIHPVIELPDIGFAKEKPATGTDLIASNLGSAAYIVGPPTPLNQLGTSPALTDINALAVSLTVKNKQGQGKIVNQGKATDALDNQWHALMFLINHSIEQGYQITPDHILITGALGQMIPALPGDYTAQFGPLKSLEFTITR</sequence>
<protein>
    <recommendedName>
        <fullName evidence="4">2-keto-4-pentenoate hydratase</fullName>
    </recommendedName>
</protein>
<name>A0AA51RRA3_9GAMM</name>
<organism evidence="2 3">
    <name type="scientific">Pleionea litopenaei</name>
    <dbReference type="NCBI Taxonomy" id="3070815"/>
    <lineage>
        <taxon>Bacteria</taxon>
        <taxon>Pseudomonadati</taxon>
        <taxon>Pseudomonadota</taxon>
        <taxon>Gammaproteobacteria</taxon>
        <taxon>Oceanospirillales</taxon>
        <taxon>Pleioneaceae</taxon>
        <taxon>Pleionea</taxon>
    </lineage>
</organism>
<dbReference type="PANTHER" id="PTHR30143:SF0">
    <property type="entry name" value="2-KETO-4-PENTENOATE HYDRATASE"/>
    <property type="match status" value="1"/>
</dbReference>
<dbReference type="InterPro" id="IPR050772">
    <property type="entry name" value="Hydratase-Decarb/MhpD_sf"/>
</dbReference>
<feature type="chain" id="PRO_5041354295" description="2-keto-4-pentenoate hydratase" evidence="1">
    <location>
        <begin position="26"/>
        <end position="306"/>
    </location>
</feature>
<evidence type="ECO:0000313" key="2">
    <source>
        <dbReference type="EMBL" id="WMS86146.1"/>
    </source>
</evidence>
<keyword evidence="1" id="KW-0732">Signal</keyword>
<dbReference type="InterPro" id="IPR036663">
    <property type="entry name" value="Fumarylacetoacetase_C_sf"/>
</dbReference>